<organism evidence="4 5">
    <name type="scientific">Musa acuminata subsp. malaccensis</name>
    <name type="common">Wild banana</name>
    <name type="synonym">Musa malaccensis</name>
    <dbReference type="NCBI Taxonomy" id="214687"/>
    <lineage>
        <taxon>Eukaryota</taxon>
        <taxon>Viridiplantae</taxon>
        <taxon>Streptophyta</taxon>
        <taxon>Embryophyta</taxon>
        <taxon>Tracheophyta</taxon>
        <taxon>Spermatophyta</taxon>
        <taxon>Magnoliopsida</taxon>
        <taxon>Liliopsida</taxon>
        <taxon>Zingiberales</taxon>
        <taxon>Musaceae</taxon>
        <taxon>Musa</taxon>
    </lineage>
</organism>
<protein>
    <submittedName>
        <fullName evidence="3">(wild Malaysian banana) hypothetical protein</fullName>
    </submittedName>
</protein>
<dbReference type="InterPro" id="IPR039272">
    <property type="entry name" value="CLEC16A/TT9"/>
</dbReference>
<dbReference type="EnsemblPlants" id="Ma05_t04650.2">
    <property type="protein sequence ID" value="Ma05_p04650.2"/>
    <property type="gene ID" value="Ma05_g04650"/>
</dbReference>
<accession>A0A804J0X6</accession>
<dbReference type="KEGG" id="mus:103983965"/>
<dbReference type="AlphaFoldDB" id="A0A804J0X6"/>
<name>A0A804J0X6_MUSAM</name>
<dbReference type="OMA" id="DEKHAKW"/>
<feature type="domain" description="FPL" evidence="2">
    <location>
        <begin position="44"/>
        <end position="194"/>
    </location>
</feature>
<dbReference type="GO" id="GO:0005794">
    <property type="term" value="C:Golgi apparatus"/>
    <property type="evidence" value="ECO:0000318"/>
    <property type="project" value="GO_Central"/>
</dbReference>
<dbReference type="PANTHER" id="PTHR21481">
    <property type="entry name" value="PROTEIN CLEC16A"/>
    <property type="match status" value="1"/>
</dbReference>
<gene>
    <name evidence="3" type="ORF">GSMUA_257030.1</name>
</gene>
<dbReference type="Gramene" id="Ma05_t04650.2">
    <property type="protein sequence ID" value="Ma05_p04650.2"/>
    <property type="gene ID" value="Ma05_g04650"/>
</dbReference>
<dbReference type="EMBL" id="HG996470">
    <property type="protein sequence ID" value="CAG1837526.1"/>
    <property type="molecule type" value="Genomic_DNA"/>
</dbReference>
<sequence>MSSWFSFWRSRNRFSLDELRYLTDQLQKVQFVNDVNKDSVIEVLRSIAELVTYGDQHDPSIFEFFMEKQIMGEFARILRISKLANVALQLLQTMSIMIQNLRNDHSIYYIFSNEHINYLITYSFDFRNEELVSYYISFLRAISGKLNKNTVSLLVKTEKEEVVFFPLYVEAIRFAFHDENMVRIAVRALTLNVYHVGDEYVNRYVVRSPQSDYFSNIVKHFCKRCLNLDEMIYETLRKQDASDSSSSILDAVDDTEDNLYYFSDVISAGVPDLGRLLTDNILQLLVFPLLLPSLKKQNVGTRVGTATSLYLLCSILHIFKTKDLASTIAATLFCPLESFVTRSEATTNGYVPQQAVSQESEDHAPSFLAAQVNIEDSECTSTQTNHFSSQSEDCGSHITLRELLLSYIVGGDELQVLGSLSLLATLLQTKVELDETMLDGLGILPQRKQHKKLLLQALVGEDTGEEQLFSSTSMLKDNISTELDRYLQKLEDEYGYHARCVISPKICRYQVLDALASLFCRSNIPADILWLGGWLLRQLLPHGEEEFDSLHLRRLKDSDNLATSNLLEEIKGAWCDVLIPVLKDEWRICKRALEASSPPKDSKSILLSSQRYSSGGESSFAAAERMHEIVKVFVLQRQLLVFSLGRTLPELPNLYSPVDSPEMSGAKTSVLDVFVPKPGSEICLDNTVPCRIAFERGKERHFCFLAISRGTSGWLLLAQESPVKQQLGIIRVTAPLAGSDPKIDEKHPRWLHLRIRPSNSPFLDPSKFDFLNKGKSKVLVDGRWTLAFKDEQACKAAESMIMEEINAQRDEVERRLKPALQLDTPGHTPEHTTTDTTDD</sequence>
<reference evidence="4" key="2">
    <citation type="submission" date="2021-05" db="UniProtKB">
        <authorList>
            <consortium name="EnsemblPlants"/>
        </authorList>
    </citation>
    <scope>IDENTIFICATION</scope>
    <source>
        <strain evidence="4">subsp. malaccensis</strain>
    </source>
</reference>
<dbReference type="PANTHER" id="PTHR21481:SF4">
    <property type="entry name" value="PROTEIN TRANSPARENT TESTA 9"/>
    <property type="match status" value="1"/>
</dbReference>
<evidence type="ECO:0000256" key="1">
    <source>
        <dbReference type="SAM" id="MobiDB-lite"/>
    </source>
</evidence>
<evidence type="ECO:0000259" key="2">
    <source>
        <dbReference type="Pfam" id="PF09758"/>
    </source>
</evidence>
<dbReference type="FunCoup" id="A0A804J0X6">
    <property type="interactions" value="2250"/>
</dbReference>
<dbReference type="OrthoDB" id="294052at2759"/>
<dbReference type="Pfam" id="PF09758">
    <property type="entry name" value="FPL"/>
    <property type="match status" value="1"/>
</dbReference>
<dbReference type="GO" id="GO:0007034">
    <property type="term" value="P:vacuolar transport"/>
    <property type="evidence" value="ECO:0000318"/>
    <property type="project" value="GO_Central"/>
</dbReference>
<dbReference type="Proteomes" id="UP000012960">
    <property type="component" value="Unplaced"/>
</dbReference>
<dbReference type="GO" id="GO:1901096">
    <property type="term" value="P:regulation of autophagosome maturation"/>
    <property type="evidence" value="ECO:0000318"/>
    <property type="project" value="GO_Central"/>
</dbReference>
<evidence type="ECO:0000313" key="4">
    <source>
        <dbReference type="EnsemblPlants" id="Ma05_p04650.2"/>
    </source>
</evidence>
<evidence type="ECO:0000313" key="3">
    <source>
        <dbReference type="EMBL" id="CAG1837526.1"/>
    </source>
</evidence>
<proteinExistence type="predicted"/>
<keyword evidence="5" id="KW-1185">Reference proteome</keyword>
<evidence type="ECO:0000313" key="5">
    <source>
        <dbReference type="Proteomes" id="UP000012960"/>
    </source>
</evidence>
<dbReference type="InterPro" id="IPR016024">
    <property type="entry name" value="ARM-type_fold"/>
</dbReference>
<dbReference type="InterPro" id="IPR019155">
    <property type="entry name" value="CLEC16A/TT9_N"/>
</dbReference>
<reference evidence="3" key="1">
    <citation type="submission" date="2021-03" db="EMBL/GenBank/DDBJ databases">
        <authorList>
            <consortium name="Genoscope - CEA"/>
            <person name="William W."/>
        </authorList>
    </citation>
    <scope>NUCLEOTIDE SEQUENCE</scope>
    <source>
        <strain evidence="3">Doubled-haploid Pahang</strain>
    </source>
</reference>
<feature type="region of interest" description="Disordered" evidence="1">
    <location>
        <begin position="815"/>
        <end position="839"/>
    </location>
</feature>
<dbReference type="GO" id="GO:0016197">
    <property type="term" value="P:endosomal transport"/>
    <property type="evidence" value="ECO:0000318"/>
    <property type="project" value="GO_Central"/>
</dbReference>
<dbReference type="SUPFAM" id="SSF48371">
    <property type="entry name" value="ARM repeat"/>
    <property type="match status" value="1"/>
</dbReference>